<dbReference type="EMBL" id="JACHHG010000002">
    <property type="protein sequence ID" value="MBB6097138.1"/>
    <property type="molecule type" value="Genomic_DNA"/>
</dbReference>
<evidence type="ECO:0000313" key="11">
    <source>
        <dbReference type="Proteomes" id="UP000569951"/>
    </source>
</evidence>
<evidence type="ECO:0000259" key="9">
    <source>
        <dbReference type="PROSITE" id="PS50893"/>
    </source>
</evidence>
<dbReference type="PROSITE" id="PS00211">
    <property type="entry name" value="ABC_TRANSPORTER_1"/>
    <property type="match status" value="1"/>
</dbReference>
<dbReference type="PROSITE" id="PS50893">
    <property type="entry name" value="ABC_TRANSPORTER_2"/>
    <property type="match status" value="1"/>
</dbReference>
<sequence length="344" mass="37882">MTELRTKHDSLPPTSGAEAHLEVRELVKRFGAVTALREVSLQAARGEVVALLGPSGCGKSTLLRSVAGLERTDAGTLRLAGRDLRGVPPERREVGMVFQDYALFPHLNVLGNVAYGPRERGLPRLEAERQARAALERVGLPGLETRRSFELSGGQQQRVALARALAVKPQLLLLDEPFSNLDEPLRVRLQAELQPLLRELEITTLLVTHDQREAFALADRVAVLREGQVVQIGTPRAVYARPADAWTARFLGHANVLSENGQTRLFPDTALRLEAGGAPARLERLLFRGRGARLELAQGERRWQLELSARELADLEARLGTLETGRELPLAVDHTQALLLPERA</sequence>
<evidence type="ECO:0000256" key="1">
    <source>
        <dbReference type="ARBA" id="ARBA00022448"/>
    </source>
</evidence>
<keyword evidence="6" id="KW-0408">Iron</keyword>
<evidence type="ECO:0000256" key="4">
    <source>
        <dbReference type="ARBA" id="ARBA00022741"/>
    </source>
</evidence>
<dbReference type="GO" id="GO:0005524">
    <property type="term" value="F:ATP binding"/>
    <property type="evidence" value="ECO:0007669"/>
    <property type="project" value="UniProtKB-KW"/>
</dbReference>
<keyword evidence="7" id="KW-0406">Ion transport</keyword>
<keyword evidence="11" id="KW-1185">Reference proteome</keyword>
<feature type="domain" description="ABC transporter" evidence="9">
    <location>
        <begin position="21"/>
        <end position="251"/>
    </location>
</feature>
<dbReference type="GO" id="GO:0016020">
    <property type="term" value="C:membrane"/>
    <property type="evidence" value="ECO:0007669"/>
    <property type="project" value="InterPro"/>
</dbReference>
<evidence type="ECO:0000313" key="10">
    <source>
        <dbReference type="EMBL" id="MBB6097138.1"/>
    </source>
</evidence>
<dbReference type="PANTHER" id="PTHR42781:SF4">
    <property type="entry name" value="SPERMIDINE_PUTRESCINE IMPORT ATP-BINDING PROTEIN POTA"/>
    <property type="match status" value="1"/>
</dbReference>
<keyword evidence="1" id="KW-0813">Transport</keyword>
<name>A0A841HYV7_9DEIO</name>
<evidence type="ECO:0000256" key="3">
    <source>
        <dbReference type="ARBA" id="ARBA00022496"/>
    </source>
</evidence>
<dbReference type="SMART" id="SM00382">
    <property type="entry name" value="AAA"/>
    <property type="match status" value="1"/>
</dbReference>
<keyword evidence="2" id="KW-1003">Cell membrane</keyword>
<organism evidence="10 11">
    <name type="scientific">Deinobacterium chartae</name>
    <dbReference type="NCBI Taxonomy" id="521158"/>
    <lineage>
        <taxon>Bacteria</taxon>
        <taxon>Thermotogati</taxon>
        <taxon>Deinococcota</taxon>
        <taxon>Deinococci</taxon>
        <taxon>Deinococcales</taxon>
        <taxon>Deinococcaceae</taxon>
        <taxon>Deinobacterium</taxon>
    </lineage>
</organism>
<dbReference type="Proteomes" id="UP000569951">
    <property type="component" value="Unassembled WGS sequence"/>
</dbReference>
<proteinExistence type="predicted"/>
<evidence type="ECO:0000256" key="7">
    <source>
        <dbReference type="ARBA" id="ARBA00023065"/>
    </source>
</evidence>
<reference evidence="10 11" key="1">
    <citation type="submission" date="2020-08" db="EMBL/GenBank/DDBJ databases">
        <title>Genomic Encyclopedia of Type Strains, Phase IV (KMG-IV): sequencing the most valuable type-strain genomes for metagenomic binning, comparative biology and taxonomic classification.</title>
        <authorList>
            <person name="Goeker M."/>
        </authorList>
    </citation>
    <scope>NUCLEOTIDE SEQUENCE [LARGE SCALE GENOMIC DNA]</scope>
    <source>
        <strain evidence="10 11">DSM 21458</strain>
    </source>
</reference>
<dbReference type="GO" id="GO:0016887">
    <property type="term" value="F:ATP hydrolysis activity"/>
    <property type="evidence" value="ECO:0007669"/>
    <property type="project" value="InterPro"/>
</dbReference>
<dbReference type="InterPro" id="IPR015853">
    <property type="entry name" value="ABC_transpr_FbpC"/>
</dbReference>
<dbReference type="InterPro" id="IPR017871">
    <property type="entry name" value="ABC_transporter-like_CS"/>
</dbReference>
<keyword evidence="8" id="KW-0472">Membrane</keyword>
<dbReference type="GO" id="GO:0015697">
    <property type="term" value="P:quaternary ammonium group transport"/>
    <property type="evidence" value="ECO:0007669"/>
    <property type="project" value="UniProtKB-ARBA"/>
</dbReference>
<dbReference type="InterPro" id="IPR003439">
    <property type="entry name" value="ABC_transporter-like_ATP-bd"/>
</dbReference>
<dbReference type="FunFam" id="3.40.50.300:FF:000425">
    <property type="entry name" value="Probable ABC transporter, ATP-binding subunit"/>
    <property type="match status" value="1"/>
</dbReference>
<keyword evidence="4" id="KW-0547">Nucleotide-binding</keyword>
<keyword evidence="3" id="KW-0410">Iron transport</keyword>
<dbReference type="AlphaFoldDB" id="A0A841HYV7"/>
<keyword evidence="5" id="KW-0067">ATP-binding</keyword>
<protein>
    <submittedName>
        <fullName evidence="10">ABC-type Fe3+/spermidine/putrescine transport system ATPase subunit</fullName>
    </submittedName>
</protein>
<evidence type="ECO:0000256" key="2">
    <source>
        <dbReference type="ARBA" id="ARBA00022475"/>
    </source>
</evidence>
<dbReference type="SUPFAM" id="SSF52540">
    <property type="entry name" value="P-loop containing nucleoside triphosphate hydrolases"/>
    <property type="match status" value="1"/>
</dbReference>
<dbReference type="CDD" id="cd03259">
    <property type="entry name" value="ABC_Carb_Solutes_like"/>
    <property type="match status" value="1"/>
</dbReference>
<evidence type="ECO:0000256" key="5">
    <source>
        <dbReference type="ARBA" id="ARBA00022840"/>
    </source>
</evidence>
<dbReference type="InterPro" id="IPR027417">
    <property type="entry name" value="P-loop_NTPase"/>
</dbReference>
<dbReference type="InterPro" id="IPR003593">
    <property type="entry name" value="AAA+_ATPase"/>
</dbReference>
<evidence type="ECO:0000256" key="8">
    <source>
        <dbReference type="ARBA" id="ARBA00023136"/>
    </source>
</evidence>
<dbReference type="Pfam" id="PF00005">
    <property type="entry name" value="ABC_tran"/>
    <property type="match status" value="1"/>
</dbReference>
<dbReference type="InterPro" id="IPR050093">
    <property type="entry name" value="ABC_SmlMolc_Importer"/>
</dbReference>
<dbReference type="Gene3D" id="3.40.50.300">
    <property type="entry name" value="P-loop containing nucleotide triphosphate hydrolases"/>
    <property type="match status" value="1"/>
</dbReference>
<dbReference type="GO" id="GO:0015408">
    <property type="term" value="F:ABC-type ferric iron transporter activity"/>
    <property type="evidence" value="ECO:0007669"/>
    <property type="project" value="InterPro"/>
</dbReference>
<comment type="caution">
    <text evidence="10">The sequence shown here is derived from an EMBL/GenBank/DDBJ whole genome shotgun (WGS) entry which is preliminary data.</text>
</comment>
<dbReference type="RefSeq" id="WP_183984287.1">
    <property type="nucleotide sequence ID" value="NZ_JACHHG010000002.1"/>
</dbReference>
<gene>
    <name evidence="10" type="ORF">HNR42_000552</name>
</gene>
<dbReference type="PANTHER" id="PTHR42781">
    <property type="entry name" value="SPERMIDINE/PUTRESCINE IMPORT ATP-BINDING PROTEIN POTA"/>
    <property type="match status" value="1"/>
</dbReference>
<evidence type="ECO:0000256" key="6">
    <source>
        <dbReference type="ARBA" id="ARBA00023004"/>
    </source>
</evidence>
<accession>A0A841HYV7</accession>